<organism evidence="2 3">
    <name type="scientific">Akanthomyces muscarius</name>
    <name type="common">Entomopathogenic fungus</name>
    <name type="synonym">Lecanicillium muscarium</name>
    <dbReference type="NCBI Taxonomy" id="2231603"/>
    <lineage>
        <taxon>Eukaryota</taxon>
        <taxon>Fungi</taxon>
        <taxon>Dikarya</taxon>
        <taxon>Ascomycota</taxon>
        <taxon>Pezizomycotina</taxon>
        <taxon>Sordariomycetes</taxon>
        <taxon>Hypocreomycetidae</taxon>
        <taxon>Hypocreales</taxon>
        <taxon>Cordycipitaceae</taxon>
        <taxon>Akanthomyces</taxon>
    </lineage>
</organism>
<keyword evidence="3" id="KW-1185">Reference proteome</keyword>
<evidence type="ECO:0000313" key="2">
    <source>
        <dbReference type="EMBL" id="KAJ4151002.1"/>
    </source>
</evidence>
<feature type="compositionally biased region" description="Basic residues" evidence="1">
    <location>
        <begin position="61"/>
        <end position="70"/>
    </location>
</feature>
<comment type="caution">
    <text evidence="2">The sequence shown here is derived from an EMBL/GenBank/DDBJ whole genome shotgun (WGS) entry which is preliminary data.</text>
</comment>
<evidence type="ECO:0000256" key="1">
    <source>
        <dbReference type="SAM" id="MobiDB-lite"/>
    </source>
</evidence>
<dbReference type="EMBL" id="JAJHUN010000009">
    <property type="protein sequence ID" value="KAJ4151002.1"/>
    <property type="molecule type" value="Genomic_DNA"/>
</dbReference>
<name>A0A9W8Q9Q9_AKAMU</name>
<evidence type="ECO:0000313" key="3">
    <source>
        <dbReference type="Proteomes" id="UP001144673"/>
    </source>
</evidence>
<dbReference type="AlphaFoldDB" id="A0A9W8Q9Q9"/>
<accession>A0A9W8Q9Q9</accession>
<protein>
    <submittedName>
        <fullName evidence="2">Uncharacterized protein</fullName>
    </submittedName>
</protein>
<gene>
    <name evidence="2" type="ORF">LMH87_011723</name>
</gene>
<sequence length="100" mass="10584">MSLSAYVQSTPHCATVTSLLLKPPISGNVPPVGVTAASKAEIKVCNWQVAVAGLWLANSRRSKQGRRGAGQRRDDQTHARVLDHQGVSSLLPAQGRTGTL</sequence>
<reference evidence="2" key="1">
    <citation type="journal article" date="2023" name="Access Microbiol">
        <title>De-novo genome assembly for Akanthomyces muscarius, a biocontrol agent of insect agricultural pests.</title>
        <authorList>
            <person name="Erdos Z."/>
            <person name="Studholme D.J."/>
            <person name="Raymond B."/>
            <person name="Sharma M."/>
        </authorList>
    </citation>
    <scope>NUCLEOTIDE SEQUENCE</scope>
    <source>
        <strain evidence="2">Ve6</strain>
    </source>
</reference>
<feature type="compositionally biased region" description="Basic and acidic residues" evidence="1">
    <location>
        <begin position="71"/>
        <end position="83"/>
    </location>
</feature>
<dbReference type="Proteomes" id="UP001144673">
    <property type="component" value="Chromosome 4"/>
</dbReference>
<dbReference type="GeneID" id="80898882"/>
<proteinExistence type="predicted"/>
<feature type="region of interest" description="Disordered" evidence="1">
    <location>
        <begin position="61"/>
        <end position="100"/>
    </location>
</feature>
<dbReference type="RefSeq" id="XP_056052716.1">
    <property type="nucleotide sequence ID" value="XM_056200913.1"/>
</dbReference>
<dbReference type="KEGG" id="amus:LMH87_011723"/>